<evidence type="ECO:0000313" key="5">
    <source>
        <dbReference type="Proteomes" id="UP000065807"/>
    </source>
</evidence>
<dbReference type="InterPro" id="IPR056797">
    <property type="entry name" value="FdhE_central"/>
</dbReference>
<feature type="domain" description="FdhE central" evidence="2">
    <location>
        <begin position="160"/>
        <end position="198"/>
    </location>
</feature>
<evidence type="ECO:0000259" key="3">
    <source>
        <dbReference type="Pfam" id="PF24860"/>
    </source>
</evidence>
<feature type="domain" description="FdhE C-terminal" evidence="3">
    <location>
        <begin position="201"/>
        <end position="274"/>
    </location>
</feature>
<dbReference type="InterPro" id="IPR006452">
    <property type="entry name" value="Formate_DH_accessory"/>
</dbReference>
<protein>
    <submittedName>
        <fullName evidence="4">Formate dehydrogenase accessory protein FdhE</fullName>
    </submittedName>
</protein>
<dbReference type="OrthoDB" id="9811074at2"/>
<dbReference type="SUPFAM" id="SSF144020">
    <property type="entry name" value="FdhE-like"/>
    <property type="match status" value="1"/>
</dbReference>
<dbReference type="Pfam" id="PF24860">
    <property type="entry name" value="FdhE_C"/>
    <property type="match status" value="1"/>
</dbReference>
<dbReference type="RefSeq" id="WP_068136817.1">
    <property type="nucleotide sequence ID" value="NZ_AP014924.1"/>
</dbReference>
<organism evidence="4 5">
    <name type="scientific">Limnochorda pilosa</name>
    <dbReference type="NCBI Taxonomy" id="1555112"/>
    <lineage>
        <taxon>Bacteria</taxon>
        <taxon>Bacillati</taxon>
        <taxon>Bacillota</taxon>
        <taxon>Limnochordia</taxon>
        <taxon>Limnochordales</taxon>
        <taxon>Limnochordaceae</taxon>
        <taxon>Limnochorda</taxon>
    </lineage>
</organism>
<dbReference type="Gene3D" id="3.90.1670.10">
    <property type="entry name" value="FdhE-like domain"/>
    <property type="match status" value="1"/>
</dbReference>
<dbReference type="AlphaFoldDB" id="A0A0K2SKM6"/>
<proteinExistence type="predicted"/>
<dbReference type="GO" id="GO:0005829">
    <property type="term" value="C:cytosol"/>
    <property type="evidence" value="ECO:0007669"/>
    <property type="project" value="TreeGrafter"/>
</dbReference>
<evidence type="ECO:0000259" key="2">
    <source>
        <dbReference type="Pfam" id="PF24859"/>
    </source>
</evidence>
<sequence>MRLRWAWEQRRRRATELAARHPEAAAVLTFYQEVAGFQQILATRPEAPAGVVEARRHRRTVALDGAARRLEGLLDVVSRAAPAPMAEVAWLLRTGPAEVREALLAQYLTGETPGGDEEVRRWLLARSFLQPYAAREVDGRGGTPGATAGAEAGDLHPARVCPRCGSAPLVGVLSDTGREEGAFHLICSLCGEPWRYPRLVCTLCGEERAGARTYFQADAFPHLRLDCCGTCGGYLKVTDLRRQALAVPDADDLASLTLDLWAQGQGYTKVEPNLAGL</sequence>
<evidence type="ECO:0000256" key="1">
    <source>
        <dbReference type="ARBA" id="ARBA00022490"/>
    </source>
</evidence>
<gene>
    <name evidence="4" type="ORF">LIP_1809</name>
</gene>
<keyword evidence="5" id="KW-1185">Reference proteome</keyword>
<name>A0A0K2SKM6_LIMPI</name>
<reference evidence="5" key="1">
    <citation type="submission" date="2015-07" db="EMBL/GenBank/DDBJ databases">
        <title>Complete genome sequence and phylogenetic analysis of Limnochorda pilosa.</title>
        <authorList>
            <person name="Watanabe M."/>
            <person name="Kojima H."/>
            <person name="Fukui M."/>
        </authorList>
    </citation>
    <scope>NUCLEOTIDE SEQUENCE [LARGE SCALE GENOMIC DNA]</scope>
    <source>
        <strain evidence="5">HC45</strain>
    </source>
</reference>
<dbReference type="GO" id="GO:0008199">
    <property type="term" value="F:ferric iron binding"/>
    <property type="evidence" value="ECO:0007669"/>
    <property type="project" value="TreeGrafter"/>
</dbReference>
<dbReference type="STRING" id="1555112.LIP_1809"/>
<dbReference type="InterPro" id="IPR056796">
    <property type="entry name" value="FdhE_C"/>
</dbReference>
<dbReference type="PANTHER" id="PTHR37689">
    <property type="entry name" value="PROTEIN FDHE"/>
    <property type="match status" value="1"/>
</dbReference>
<dbReference type="GO" id="GO:0051604">
    <property type="term" value="P:protein maturation"/>
    <property type="evidence" value="ECO:0007669"/>
    <property type="project" value="TreeGrafter"/>
</dbReference>
<dbReference type="CDD" id="cd16341">
    <property type="entry name" value="FdhE"/>
    <property type="match status" value="1"/>
</dbReference>
<reference evidence="5" key="2">
    <citation type="journal article" date="2016" name="Int. J. Syst. Evol. Microbiol.">
        <title>Complete genome sequence and cell structure of Limnochorda pilosa, a Gram-negative spore-former within the phylum Firmicutes.</title>
        <authorList>
            <person name="Watanabe M."/>
            <person name="Kojima H."/>
            <person name="Fukui M."/>
        </authorList>
    </citation>
    <scope>NUCLEOTIDE SEQUENCE [LARGE SCALE GENOMIC DNA]</scope>
    <source>
        <strain evidence="5">HC45</strain>
    </source>
</reference>
<dbReference type="KEGG" id="lpil:LIP_1809"/>
<evidence type="ECO:0000313" key="4">
    <source>
        <dbReference type="EMBL" id="BAS27653.1"/>
    </source>
</evidence>
<dbReference type="Pfam" id="PF24859">
    <property type="entry name" value="FdhE_central"/>
    <property type="match status" value="1"/>
</dbReference>
<dbReference type="PANTHER" id="PTHR37689:SF1">
    <property type="entry name" value="PROTEIN FDHE"/>
    <property type="match status" value="1"/>
</dbReference>
<dbReference type="EMBL" id="AP014924">
    <property type="protein sequence ID" value="BAS27653.1"/>
    <property type="molecule type" value="Genomic_DNA"/>
</dbReference>
<keyword evidence="1" id="KW-0963">Cytoplasm</keyword>
<dbReference type="InterPro" id="IPR024064">
    <property type="entry name" value="FdhE-like_sf"/>
</dbReference>
<accession>A0A0K2SKM6</accession>
<dbReference type="Proteomes" id="UP000065807">
    <property type="component" value="Chromosome"/>
</dbReference>